<name>A0A846ZNX7_9GAMM</name>
<dbReference type="InterPro" id="IPR011013">
    <property type="entry name" value="Gal_mutarotase_sf_dom"/>
</dbReference>
<dbReference type="InterPro" id="IPR051816">
    <property type="entry name" value="Glycosyl_Hydrolase_31"/>
</dbReference>
<evidence type="ECO:0000256" key="2">
    <source>
        <dbReference type="RuleBase" id="RU361185"/>
    </source>
</evidence>
<feature type="domain" description="Glycoside hydrolase family 31 TIM barrel" evidence="3">
    <location>
        <begin position="225"/>
        <end position="525"/>
    </location>
</feature>
<dbReference type="Gene3D" id="2.60.40.1180">
    <property type="entry name" value="Golgi alpha-mannosidase II"/>
    <property type="match status" value="2"/>
</dbReference>
<protein>
    <submittedName>
        <fullName evidence="6">Glycoside hydrolase family 31 protein</fullName>
    </submittedName>
</protein>
<dbReference type="AlphaFoldDB" id="A0A846ZNX7"/>
<dbReference type="SUPFAM" id="SSF51011">
    <property type="entry name" value="Glycosyl hydrolase domain"/>
    <property type="match status" value="1"/>
</dbReference>
<dbReference type="Pfam" id="PF21365">
    <property type="entry name" value="Glyco_hydro_31_3rd"/>
    <property type="match status" value="1"/>
</dbReference>
<evidence type="ECO:0000256" key="1">
    <source>
        <dbReference type="ARBA" id="ARBA00007806"/>
    </source>
</evidence>
<dbReference type="Gene3D" id="2.60.40.1760">
    <property type="entry name" value="glycosyl hydrolase (family 31)"/>
    <property type="match status" value="1"/>
</dbReference>
<dbReference type="GO" id="GO:0004553">
    <property type="term" value="F:hydrolase activity, hydrolyzing O-glycosyl compounds"/>
    <property type="evidence" value="ECO:0007669"/>
    <property type="project" value="InterPro"/>
</dbReference>
<dbReference type="PANTHER" id="PTHR43863">
    <property type="entry name" value="HYDROLASE, PUTATIVE (AFU_ORTHOLOGUE AFUA_1G03140)-RELATED"/>
    <property type="match status" value="1"/>
</dbReference>
<comment type="similarity">
    <text evidence="1 2">Belongs to the glycosyl hydrolase 31 family.</text>
</comment>
<reference evidence="6 7" key="1">
    <citation type="journal article" date="2017" name="Int. J. Syst. Evol. Microbiol.">
        <title>Oleiagrimonas citrea sp. nov., a marine bacterium isolated from tidal flat sediment and emended description of the genus Oleiagrimonas Fang et al. 2015 and Oleiagrimonas soli.</title>
        <authorList>
            <person name="Yang S.H."/>
            <person name="Seo H.S."/>
            <person name="Seong C.N."/>
            <person name="Kwon K.K."/>
        </authorList>
    </citation>
    <scope>NUCLEOTIDE SEQUENCE [LARGE SCALE GENOMIC DNA]</scope>
    <source>
        <strain evidence="6 7">MEBiC09124</strain>
    </source>
</reference>
<comment type="caution">
    <text evidence="6">The sequence shown here is derived from an EMBL/GenBank/DDBJ whole genome shotgun (WGS) entry which is preliminary data.</text>
</comment>
<dbReference type="Proteomes" id="UP000541636">
    <property type="component" value="Unassembled WGS sequence"/>
</dbReference>
<keyword evidence="2 6" id="KW-0378">Hydrolase</keyword>
<organism evidence="6 7">
    <name type="scientific">Oleiagrimonas citrea</name>
    <dbReference type="NCBI Taxonomy" id="1665687"/>
    <lineage>
        <taxon>Bacteria</taxon>
        <taxon>Pseudomonadati</taxon>
        <taxon>Pseudomonadota</taxon>
        <taxon>Gammaproteobacteria</taxon>
        <taxon>Lysobacterales</taxon>
        <taxon>Rhodanobacteraceae</taxon>
        <taxon>Oleiagrimonas</taxon>
    </lineage>
</organism>
<evidence type="ECO:0000313" key="6">
    <source>
        <dbReference type="EMBL" id="NKZ39367.1"/>
    </source>
</evidence>
<dbReference type="InterPro" id="IPR013780">
    <property type="entry name" value="Glyco_hydro_b"/>
</dbReference>
<dbReference type="InterPro" id="IPR033403">
    <property type="entry name" value="DUF5110"/>
</dbReference>
<dbReference type="InterPro" id="IPR017853">
    <property type="entry name" value="GH"/>
</dbReference>
<dbReference type="InterPro" id="IPR048395">
    <property type="entry name" value="Glyco_hydro_31_C"/>
</dbReference>
<dbReference type="SUPFAM" id="SSF51445">
    <property type="entry name" value="(Trans)glycosidases"/>
    <property type="match status" value="1"/>
</dbReference>
<dbReference type="Pfam" id="PF17137">
    <property type="entry name" value="DUF5110"/>
    <property type="match status" value="1"/>
</dbReference>
<dbReference type="InterPro" id="IPR000322">
    <property type="entry name" value="Glyco_hydro_31_TIM"/>
</dbReference>
<dbReference type="Pfam" id="PF01055">
    <property type="entry name" value="Glyco_hydro_31_2nd"/>
    <property type="match status" value="1"/>
</dbReference>
<dbReference type="Gene3D" id="3.20.20.80">
    <property type="entry name" value="Glycosidases"/>
    <property type="match status" value="1"/>
</dbReference>
<dbReference type="GO" id="GO:0030246">
    <property type="term" value="F:carbohydrate binding"/>
    <property type="evidence" value="ECO:0007669"/>
    <property type="project" value="InterPro"/>
</dbReference>
<evidence type="ECO:0000259" key="3">
    <source>
        <dbReference type="Pfam" id="PF01055"/>
    </source>
</evidence>
<dbReference type="CDD" id="cd06589">
    <property type="entry name" value="GH31"/>
    <property type="match status" value="1"/>
</dbReference>
<dbReference type="GO" id="GO:0005975">
    <property type="term" value="P:carbohydrate metabolic process"/>
    <property type="evidence" value="ECO:0007669"/>
    <property type="project" value="InterPro"/>
</dbReference>
<feature type="domain" description="DUF5110" evidence="4">
    <location>
        <begin position="640"/>
        <end position="708"/>
    </location>
</feature>
<evidence type="ECO:0000259" key="4">
    <source>
        <dbReference type="Pfam" id="PF17137"/>
    </source>
</evidence>
<accession>A0A846ZNX7</accession>
<keyword evidence="2" id="KW-0326">Glycosidase</keyword>
<feature type="domain" description="Glycosyl hydrolase family 31 C-terminal" evidence="5">
    <location>
        <begin position="536"/>
        <end position="623"/>
    </location>
</feature>
<gene>
    <name evidence="6" type="ORF">HF690_10450</name>
</gene>
<proteinExistence type="inferred from homology"/>
<keyword evidence="7" id="KW-1185">Reference proteome</keyword>
<sequence>MPAHASSPKPLARIVADDGVSLKIDHGTLSLQLVRDNVLHVHFQPGDRHTPPTLVMSKHAPRNAQHPVKIQHSGQHITLRAAGLLVDVDTQRETLSVRRPGATRPLLSQTQLDTLAKGRIDLGFSANAPLYGIGGFDAFEKAGADLLRHGRQVAKAGHQGHAGAPLVWSTDGFAVLVDSKGARFDLDDHRMRIDGLSRPDADYYLIAGDPKAIFAAVADLSGHAPLFPKWAMGFTNSQWGIDQKELLDIVHTYRAKHIPIDNFTLDFDWKAWGEDHYGEFRWNPKKFPDGPSGKLAKELAAEGMQLTGIMKPRIHVNTVEGRFATAHHLWVPGEKVSNDYFSHKPVKDVDFDLPLTRQWFGKLAMKYSFDEGIVGWWNDEADETGDDTQFLNMQRSLYDAQRAHTDLRVWSINRNFWLGSQRYAYGLWSGDIKTGFTSMAGQRQRMLASIDTGAMLWGMDTGGFKGHPSNQNYARWMQFAAFVPIFRVHGDSSQKRQPWHYGARAERAATAAIRLRYRLLPYIYAYAWQYHAHGVGLVRPLTFDWPHDPKVRNDVGAWMFGDSLLVSPVVKQNQTKKHIYLPAGTWTNWFTGARYAGGRIITLNTDSTDWRDIPLFIRQGAIIPTQPVMDYVGQHPVKTITVDVFPAAHATHFDYYDDDGRTYAYEHGVYYLQRLSTRRDANGVHFRIDAPSGRYTPDLRHYLVKIHGTDAQTITGVSRRYADLDALRNADGEGWATGHDRYGPVTWVRLDARHARAITLH</sequence>
<dbReference type="EMBL" id="JAAZQD010000004">
    <property type="protein sequence ID" value="NKZ39367.1"/>
    <property type="molecule type" value="Genomic_DNA"/>
</dbReference>
<evidence type="ECO:0000313" key="7">
    <source>
        <dbReference type="Proteomes" id="UP000541636"/>
    </source>
</evidence>
<dbReference type="PANTHER" id="PTHR43863:SF2">
    <property type="entry name" value="MALTASE-GLUCOAMYLASE"/>
    <property type="match status" value="1"/>
</dbReference>
<evidence type="ECO:0000259" key="5">
    <source>
        <dbReference type="Pfam" id="PF21365"/>
    </source>
</evidence>
<dbReference type="SUPFAM" id="SSF74650">
    <property type="entry name" value="Galactose mutarotase-like"/>
    <property type="match status" value="1"/>
</dbReference>